<dbReference type="EMBL" id="JANPWB010000005">
    <property type="protein sequence ID" value="KAJ1185616.1"/>
    <property type="molecule type" value="Genomic_DNA"/>
</dbReference>
<evidence type="ECO:0000313" key="1">
    <source>
        <dbReference type="EMBL" id="KAJ1185616.1"/>
    </source>
</evidence>
<dbReference type="Proteomes" id="UP001066276">
    <property type="component" value="Chromosome 3_1"/>
</dbReference>
<protein>
    <submittedName>
        <fullName evidence="1">Uncharacterized protein</fullName>
    </submittedName>
</protein>
<evidence type="ECO:0000313" key="2">
    <source>
        <dbReference type="Proteomes" id="UP001066276"/>
    </source>
</evidence>
<organism evidence="1 2">
    <name type="scientific">Pleurodeles waltl</name>
    <name type="common">Iberian ribbed newt</name>
    <dbReference type="NCBI Taxonomy" id="8319"/>
    <lineage>
        <taxon>Eukaryota</taxon>
        <taxon>Metazoa</taxon>
        <taxon>Chordata</taxon>
        <taxon>Craniata</taxon>
        <taxon>Vertebrata</taxon>
        <taxon>Euteleostomi</taxon>
        <taxon>Amphibia</taxon>
        <taxon>Batrachia</taxon>
        <taxon>Caudata</taxon>
        <taxon>Salamandroidea</taxon>
        <taxon>Salamandridae</taxon>
        <taxon>Pleurodelinae</taxon>
        <taxon>Pleurodeles</taxon>
    </lineage>
</organism>
<dbReference type="AlphaFoldDB" id="A0AAV7UAQ8"/>
<proteinExistence type="predicted"/>
<reference evidence="1" key="1">
    <citation type="journal article" date="2022" name="bioRxiv">
        <title>Sequencing and chromosome-scale assembly of the giantPleurodeles waltlgenome.</title>
        <authorList>
            <person name="Brown T."/>
            <person name="Elewa A."/>
            <person name="Iarovenko S."/>
            <person name="Subramanian E."/>
            <person name="Araus A.J."/>
            <person name="Petzold A."/>
            <person name="Susuki M."/>
            <person name="Suzuki K.-i.T."/>
            <person name="Hayashi T."/>
            <person name="Toyoda A."/>
            <person name="Oliveira C."/>
            <person name="Osipova E."/>
            <person name="Leigh N.D."/>
            <person name="Simon A."/>
            <person name="Yun M.H."/>
        </authorList>
    </citation>
    <scope>NUCLEOTIDE SEQUENCE</scope>
    <source>
        <strain evidence="1">20211129_DDA</strain>
        <tissue evidence="1">Liver</tissue>
    </source>
</reference>
<sequence>MPLLGHEVVLMACESAGARMLTRLHILTWGDLYTASGFREQSDFSPDGPLSPSAFGASLEPFRPLSLHSGPVYMRFMHYRSTLSRYFIIRFSRISRSLTGSAWEVVGGAEDHRGSVVILLSADGENYR</sequence>
<name>A0AAV7UAQ8_PLEWA</name>
<comment type="caution">
    <text evidence="1">The sequence shown here is derived from an EMBL/GenBank/DDBJ whole genome shotgun (WGS) entry which is preliminary data.</text>
</comment>
<gene>
    <name evidence="1" type="ORF">NDU88_002406</name>
</gene>
<keyword evidence="2" id="KW-1185">Reference proteome</keyword>
<accession>A0AAV7UAQ8</accession>